<evidence type="ECO:0000256" key="4">
    <source>
        <dbReference type="ARBA" id="ARBA00022679"/>
    </source>
</evidence>
<sequence>MSYVSHPHRLIKNRYKVLAYITAYEEPEAVKNCIRAIWNQTHKLTQVLVVDNSSKNILFVNENDTDSNIKILYHHDNIGISGGLAIAFEFAIKHDYNFLWTFDQDSIPQPNCLETLLNTYEESLNKNYSIGIIAPVSIDIRTNKVIEGAIFVKDHFTGCKHNNNDYPYECDAPITSGSLIPIATAKKNPLPRIDLFIDGIDMDYGLRLKQNGYHNFIVPQAILEHKFGNPVKVKFFHKERFFQQYSALRHYYICRNHTYLTTRYAKGWYRVTSCLRRIKYLIHTIILILFHESEQRSLKIWASIKGTVDGFQGKLGKNWY</sequence>
<evidence type="ECO:0000313" key="7">
    <source>
        <dbReference type="Proteomes" id="UP000620559"/>
    </source>
</evidence>
<evidence type="ECO:0000313" key="6">
    <source>
        <dbReference type="EMBL" id="MBE9215520.1"/>
    </source>
</evidence>
<dbReference type="Proteomes" id="UP000620559">
    <property type="component" value="Unassembled WGS sequence"/>
</dbReference>
<dbReference type="InterPro" id="IPR001173">
    <property type="entry name" value="Glyco_trans_2-like"/>
</dbReference>
<keyword evidence="4" id="KW-0808">Transferase</keyword>
<evidence type="ECO:0000259" key="5">
    <source>
        <dbReference type="Pfam" id="PF00535"/>
    </source>
</evidence>
<evidence type="ECO:0000256" key="1">
    <source>
        <dbReference type="ARBA" id="ARBA00004776"/>
    </source>
</evidence>
<evidence type="ECO:0000256" key="2">
    <source>
        <dbReference type="ARBA" id="ARBA00006739"/>
    </source>
</evidence>
<dbReference type="EMBL" id="JADEWL010000104">
    <property type="protein sequence ID" value="MBE9215520.1"/>
    <property type="molecule type" value="Genomic_DNA"/>
</dbReference>
<dbReference type="Pfam" id="PF00535">
    <property type="entry name" value="Glycos_transf_2"/>
    <property type="match status" value="1"/>
</dbReference>
<dbReference type="PANTHER" id="PTHR43179">
    <property type="entry name" value="RHAMNOSYLTRANSFERASE WBBL"/>
    <property type="match status" value="1"/>
</dbReference>
<dbReference type="SUPFAM" id="SSF53448">
    <property type="entry name" value="Nucleotide-diphospho-sugar transferases"/>
    <property type="match status" value="1"/>
</dbReference>
<dbReference type="InterPro" id="IPR029044">
    <property type="entry name" value="Nucleotide-diphossugar_trans"/>
</dbReference>
<dbReference type="GO" id="GO:0016757">
    <property type="term" value="F:glycosyltransferase activity"/>
    <property type="evidence" value="ECO:0007669"/>
    <property type="project" value="UniProtKB-KW"/>
</dbReference>
<proteinExistence type="inferred from homology"/>
<feature type="domain" description="Glycosyltransferase 2-like" evidence="5">
    <location>
        <begin position="21"/>
        <end position="123"/>
    </location>
</feature>
<comment type="pathway">
    <text evidence="1">Cell wall biogenesis; cell wall polysaccharide biosynthesis.</text>
</comment>
<gene>
    <name evidence="6" type="ORF">IQ247_23120</name>
</gene>
<dbReference type="Gene3D" id="3.90.550.10">
    <property type="entry name" value="Spore Coat Polysaccharide Biosynthesis Protein SpsA, Chain A"/>
    <property type="match status" value="1"/>
</dbReference>
<accession>A0A8J7F5C1</accession>
<reference evidence="6" key="1">
    <citation type="submission" date="2020-10" db="EMBL/GenBank/DDBJ databases">
        <authorList>
            <person name="Castelo-Branco R."/>
            <person name="Eusebio N."/>
            <person name="Adriana R."/>
            <person name="Vieira A."/>
            <person name="Brugerolle De Fraissinette N."/>
            <person name="Rezende De Castro R."/>
            <person name="Schneider M.P."/>
            <person name="Vasconcelos V."/>
            <person name="Leao P.N."/>
        </authorList>
    </citation>
    <scope>NUCLEOTIDE SEQUENCE</scope>
    <source>
        <strain evidence="6">LEGE 06105</strain>
    </source>
</reference>
<comment type="similarity">
    <text evidence="2">Belongs to the glycosyltransferase 2 family.</text>
</comment>
<dbReference type="PANTHER" id="PTHR43179:SF12">
    <property type="entry name" value="GALACTOFURANOSYLTRANSFERASE GLFT2"/>
    <property type="match status" value="1"/>
</dbReference>
<dbReference type="RefSeq" id="WP_193923633.1">
    <property type="nucleotide sequence ID" value="NZ_JADEWL010000104.1"/>
</dbReference>
<protein>
    <submittedName>
        <fullName evidence="6">Glycosyltransferase family 2 protein</fullName>
    </submittedName>
</protein>
<name>A0A8J7F5C1_9CYAN</name>
<keyword evidence="3" id="KW-0328">Glycosyltransferase</keyword>
<comment type="caution">
    <text evidence="6">The sequence shown here is derived from an EMBL/GenBank/DDBJ whole genome shotgun (WGS) entry which is preliminary data.</text>
</comment>
<dbReference type="CDD" id="cd02526">
    <property type="entry name" value="GT2_RfbF_like"/>
    <property type="match status" value="1"/>
</dbReference>
<keyword evidence="7" id="KW-1185">Reference proteome</keyword>
<evidence type="ECO:0000256" key="3">
    <source>
        <dbReference type="ARBA" id="ARBA00022676"/>
    </source>
</evidence>
<dbReference type="AlphaFoldDB" id="A0A8J7F5C1"/>
<organism evidence="6 7">
    <name type="scientific">Plectonema cf. radiosum LEGE 06105</name>
    <dbReference type="NCBI Taxonomy" id="945769"/>
    <lineage>
        <taxon>Bacteria</taxon>
        <taxon>Bacillati</taxon>
        <taxon>Cyanobacteriota</taxon>
        <taxon>Cyanophyceae</taxon>
        <taxon>Oscillatoriophycideae</taxon>
        <taxon>Oscillatoriales</taxon>
        <taxon>Microcoleaceae</taxon>
        <taxon>Plectonema</taxon>
    </lineage>
</organism>